<gene>
    <name evidence="1" type="ORF">ELQ90_08330</name>
</gene>
<name>A0A3S5CEF6_9MICO</name>
<reference evidence="1 2" key="1">
    <citation type="submission" date="2018-12" db="EMBL/GenBank/DDBJ databases">
        <authorList>
            <person name="Li F."/>
        </authorList>
    </citation>
    <scope>NUCLEOTIDE SEQUENCE [LARGE SCALE GENOMIC DNA]</scope>
    <source>
        <strain evidence="1 2">11W25H-1</strain>
    </source>
</reference>
<dbReference type="RefSeq" id="WP_128494830.1">
    <property type="nucleotide sequence ID" value="NZ_RZNB01000003.1"/>
</dbReference>
<dbReference type="EMBL" id="RZNB01000003">
    <property type="protein sequence ID" value="RWZ50836.1"/>
    <property type="molecule type" value="Genomic_DNA"/>
</dbReference>
<evidence type="ECO:0000313" key="2">
    <source>
        <dbReference type="Proteomes" id="UP000288547"/>
    </source>
</evidence>
<keyword evidence="2" id="KW-1185">Reference proteome</keyword>
<dbReference type="AlphaFoldDB" id="A0A3S5CEF6"/>
<comment type="caution">
    <text evidence="1">The sequence shown here is derived from an EMBL/GenBank/DDBJ whole genome shotgun (WGS) entry which is preliminary data.</text>
</comment>
<protein>
    <submittedName>
        <fullName evidence="1">Uncharacterized protein</fullName>
    </submittedName>
</protein>
<accession>A0A3S5CEF6</accession>
<proteinExistence type="predicted"/>
<dbReference type="OrthoDB" id="4979371at2"/>
<organism evidence="1 2">
    <name type="scientific">Labedella phragmitis</name>
    <dbReference type="NCBI Taxonomy" id="2498849"/>
    <lineage>
        <taxon>Bacteria</taxon>
        <taxon>Bacillati</taxon>
        <taxon>Actinomycetota</taxon>
        <taxon>Actinomycetes</taxon>
        <taxon>Micrococcales</taxon>
        <taxon>Microbacteriaceae</taxon>
        <taxon>Labedella</taxon>
    </lineage>
</organism>
<sequence>MKHVTYAQKSLLMGDDVADALLAYAALLADAGSADNVEVSGVGVDGEEVVATLVLGNGIDLMAETTRSGLPEPDNLSTLAYIRDRSQAITNVKTHVPVATTPSDFGNLDES</sequence>
<evidence type="ECO:0000313" key="1">
    <source>
        <dbReference type="EMBL" id="RWZ50836.1"/>
    </source>
</evidence>
<dbReference type="Proteomes" id="UP000288547">
    <property type="component" value="Unassembled WGS sequence"/>
</dbReference>